<dbReference type="Proteomes" id="UP000013097">
    <property type="component" value="Unassembled WGS sequence"/>
</dbReference>
<comment type="cofactor">
    <cofactor evidence="11">
        <name>Mg(2+)</name>
        <dbReference type="ChEBI" id="CHEBI:18420"/>
    </cofactor>
    <text evidence="11">Binds 1 Mg(2+) ion per subunit.</text>
</comment>
<keyword evidence="11" id="KW-0479">Metal-binding</keyword>
<dbReference type="GO" id="GO:0004636">
    <property type="term" value="F:phosphoribosyl-ATP diphosphatase activity"/>
    <property type="evidence" value="ECO:0007669"/>
    <property type="project" value="UniProtKB-EC"/>
</dbReference>
<organism evidence="13 14">
    <name type="scientific">Clostridium thermobutyricum</name>
    <dbReference type="NCBI Taxonomy" id="29372"/>
    <lineage>
        <taxon>Bacteria</taxon>
        <taxon>Bacillati</taxon>
        <taxon>Bacillota</taxon>
        <taxon>Clostridia</taxon>
        <taxon>Eubacteriales</taxon>
        <taxon>Clostridiaceae</taxon>
        <taxon>Clostridium</taxon>
    </lineage>
</organism>
<evidence type="ECO:0000256" key="8">
    <source>
        <dbReference type="ARBA" id="ARBA00022605"/>
    </source>
</evidence>
<keyword evidence="9 11" id="KW-0378">Hydrolase</keyword>
<evidence type="ECO:0000256" key="4">
    <source>
        <dbReference type="ARBA" id="ARBA00005204"/>
    </source>
</evidence>
<feature type="binding site" evidence="11">
    <location>
        <position position="80"/>
    </location>
    <ligand>
        <name>Mg(2+)</name>
        <dbReference type="ChEBI" id="CHEBI:18420"/>
    </ligand>
</feature>
<comment type="similarity">
    <text evidence="11">Belongs to the PRA-CH family.</text>
</comment>
<feature type="binding site" evidence="11">
    <location>
        <position position="93"/>
    </location>
    <ligand>
        <name>Zn(2+)</name>
        <dbReference type="ChEBI" id="CHEBI:29105"/>
        <note>ligand shared between dimeric partners</note>
    </ligand>
</feature>
<dbReference type="PANTHER" id="PTHR42945:SF1">
    <property type="entry name" value="HISTIDINE BIOSYNTHESIS BIFUNCTIONAL PROTEIN HIS7"/>
    <property type="match status" value="1"/>
</dbReference>
<dbReference type="Gene3D" id="3.10.20.810">
    <property type="entry name" value="Phosphoribosyl-AMP cyclohydrolase"/>
    <property type="match status" value="1"/>
</dbReference>
<dbReference type="eggNOG" id="COG0139">
    <property type="taxonomic scope" value="Bacteria"/>
</dbReference>
<evidence type="ECO:0000256" key="6">
    <source>
        <dbReference type="ARBA" id="ARBA00008299"/>
    </source>
</evidence>
<comment type="catalytic activity">
    <reaction evidence="2">
        <text>1-(5-phospho-beta-D-ribosyl)-ATP + H2O = 1-(5-phospho-beta-D-ribosyl)-5'-AMP + diphosphate + H(+)</text>
        <dbReference type="Rhea" id="RHEA:22828"/>
        <dbReference type="ChEBI" id="CHEBI:15377"/>
        <dbReference type="ChEBI" id="CHEBI:15378"/>
        <dbReference type="ChEBI" id="CHEBI:33019"/>
        <dbReference type="ChEBI" id="CHEBI:59457"/>
        <dbReference type="ChEBI" id="CHEBI:73183"/>
        <dbReference type="EC" id="3.6.1.31"/>
    </reaction>
</comment>
<protein>
    <recommendedName>
        <fullName evidence="11">Phosphoribosyl-AMP cyclohydrolase</fullName>
        <shortName evidence="11">PRA-CH</shortName>
        <ecNumber evidence="11">3.5.4.19</ecNumber>
    </recommendedName>
</protein>
<dbReference type="InterPro" id="IPR026660">
    <property type="entry name" value="PRA-CH"/>
</dbReference>
<dbReference type="UniPathway" id="UPA00031">
    <property type="reaction ID" value="UER00008"/>
</dbReference>
<dbReference type="EC" id="3.5.4.19" evidence="11"/>
<dbReference type="NCBIfam" id="NF000768">
    <property type="entry name" value="PRK00051.1"/>
    <property type="match status" value="1"/>
</dbReference>
<keyword evidence="10 11" id="KW-0368">Histidine biosynthesis</keyword>
<keyword evidence="7 11" id="KW-0963">Cytoplasm</keyword>
<evidence type="ECO:0000256" key="3">
    <source>
        <dbReference type="ARBA" id="ARBA00005169"/>
    </source>
</evidence>
<dbReference type="InterPro" id="IPR038019">
    <property type="entry name" value="PRib_AMP_CycHydrolase_sf"/>
</dbReference>
<feature type="domain" description="Phosphoribosyl-AMP cyclohydrolase" evidence="12">
    <location>
        <begin position="29"/>
        <end position="102"/>
    </location>
</feature>
<dbReference type="AlphaFoldDB" id="N9WDW0"/>
<dbReference type="HOGENOM" id="CLU_048577_5_3_9"/>
<dbReference type="Pfam" id="PF01502">
    <property type="entry name" value="PRA-CH"/>
    <property type="match status" value="1"/>
</dbReference>
<feature type="binding site" evidence="11">
    <location>
        <position position="76"/>
    </location>
    <ligand>
        <name>Mg(2+)</name>
        <dbReference type="ChEBI" id="CHEBI:18420"/>
    </ligand>
</feature>
<sequence>MNIEKLDFKKGNGLIPAIVQDYKNNEVLMLAYVNKESMKKTIETGETWFFSRSRKMLWHKGETSGNIQTIKEIKVDCDNDTVLFLVKQKGVACHTGEKSCFYRSIDEI</sequence>
<dbReference type="RefSeq" id="WP_002598408.1">
    <property type="nucleotide sequence ID" value="NZ_KB850956.1"/>
</dbReference>
<keyword evidence="11" id="KW-0862">Zinc</keyword>
<comment type="pathway">
    <text evidence="3 11">Amino-acid biosynthesis; L-histidine biosynthesis; L-histidine from 5-phospho-alpha-D-ribose 1-diphosphate: step 3/9.</text>
</comment>
<evidence type="ECO:0000256" key="2">
    <source>
        <dbReference type="ARBA" id="ARBA00001460"/>
    </source>
</evidence>
<reference evidence="13 14" key="1">
    <citation type="submission" date="2013-01" db="EMBL/GenBank/DDBJ databases">
        <title>The Genome Sequence of Clostridium colicanis 209318.</title>
        <authorList>
            <consortium name="The Broad Institute Genome Sequencing Platform"/>
            <person name="Earl A."/>
            <person name="Ward D."/>
            <person name="Feldgarden M."/>
            <person name="Gevers D."/>
            <person name="Courvalin P."/>
            <person name="Lambert T."/>
            <person name="Walker B."/>
            <person name="Young S.K."/>
            <person name="Zeng Q."/>
            <person name="Gargeya S."/>
            <person name="Fitzgerald M."/>
            <person name="Haas B."/>
            <person name="Abouelleil A."/>
            <person name="Alvarado L."/>
            <person name="Arachchi H.M."/>
            <person name="Berlin A.M."/>
            <person name="Chapman S.B."/>
            <person name="Dewar J."/>
            <person name="Goldberg J."/>
            <person name="Griggs A."/>
            <person name="Gujja S."/>
            <person name="Hansen M."/>
            <person name="Howarth C."/>
            <person name="Imamovic A."/>
            <person name="Larimer J."/>
            <person name="McCowan C."/>
            <person name="Murphy C."/>
            <person name="Neiman D."/>
            <person name="Pearson M."/>
            <person name="Priest M."/>
            <person name="Roberts A."/>
            <person name="Saif S."/>
            <person name="Shea T."/>
            <person name="Sisk P."/>
            <person name="Sykes S."/>
            <person name="Wortman J."/>
            <person name="Nusbaum C."/>
            <person name="Birren B."/>
        </authorList>
    </citation>
    <scope>NUCLEOTIDE SEQUENCE [LARGE SCALE GENOMIC DNA]</scope>
    <source>
        <strain evidence="13 14">209318</strain>
    </source>
</reference>
<comment type="subunit">
    <text evidence="11">Homodimer.</text>
</comment>
<evidence type="ECO:0000256" key="7">
    <source>
        <dbReference type="ARBA" id="ARBA00022490"/>
    </source>
</evidence>
<dbReference type="EMBL" id="AGYT01000009">
    <property type="protein sequence ID" value="ENZ01206.1"/>
    <property type="molecule type" value="Genomic_DNA"/>
</dbReference>
<evidence type="ECO:0000313" key="13">
    <source>
        <dbReference type="EMBL" id="ENZ01206.1"/>
    </source>
</evidence>
<feature type="binding site" evidence="11">
    <location>
        <position position="78"/>
    </location>
    <ligand>
        <name>Mg(2+)</name>
        <dbReference type="ChEBI" id="CHEBI:18420"/>
    </ligand>
</feature>
<keyword evidence="11" id="KW-0460">Magnesium</keyword>
<evidence type="ECO:0000256" key="9">
    <source>
        <dbReference type="ARBA" id="ARBA00022801"/>
    </source>
</evidence>
<comment type="similarity">
    <text evidence="5">In the C-terminal section; belongs to the PRA-PH family.</text>
</comment>
<comment type="pathway">
    <text evidence="4">Amino-acid biosynthesis; L-histidine biosynthesis; L-histidine from 5-phospho-alpha-D-ribose 1-diphosphate: step 2/9.</text>
</comment>
<evidence type="ECO:0000256" key="10">
    <source>
        <dbReference type="ARBA" id="ARBA00023102"/>
    </source>
</evidence>
<comment type="similarity">
    <text evidence="6">In the N-terminal section; belongs to the PRA-CH family.</text>
</comment>
<dbReference type="GO" id="GO:0000105">
    <property type="term" value="P:L-histidine biosynthetic process"/>
    <property type="evidence" value="ECO:0007669"/>
    <property type="project" value="UniProtKB-UniRule"/>
</dbReference>
<evidence type="ECO:0000256" key="1">
    <source>
        <dbReference type="ARBA" id="ARBA00000024"/>
    </source>
</evidence>
<name>N9WDW0_9CLOT</name>
<dbReference type="PANTHER" id="PTHR42945">
    <property type="entry name" value="HISTIDINE BIOSYNTHESIS BIFUNCTIONAL PROTEIN"/>
    <property type="match status" value="1"/>
</dbReference>
<proteinExistence type="inferred from homology"/>
<keyword evidence="14" id="KW-1185">Reference proteome</keyword>
<evidence type="ECO:0000259" key="12">
    <source>
        <dbReference type="Pfam" id="PF01502"/>
    </source>
</evidence>
<dbReference type="SUPFAM" id="SSF141734">
    <property type="entry name" value="HisI-like"/>
    <property type="match status" value="1"/>
</dbReference>
<dbReference type="GO" id="GO:0000287">
    <property type="term" value="F:magnesium ion binding"/>
    <property type="evidence" value="ECO:0007669"/>
    <property type="project" value="UniProtKB-UniRule"/>
</dbReference>
<evidence type="ECO:0000313" key="14">
    <source>
        <dbReference type="Proteomes" id="UP000013097"/>
    </source>
</evidence>
<dbReference type="GO" id="GO:0005737">
    <property type="term" value="C:cytoplasm"/>
    <property type="evidence" value="ECO:0007669"/>
    <property type="project" value="UniProtKB-SubCell"/>
</dbReference>
<feature type="binding site" evidence="11">
    <location>
        <position position="100"/>
    </location>
    <ligand>
        <name>Zn(2+)</name>
        <dbReference type="ChEBI" id="CHEBI:29105"/>
        <note>ligand shared between dimeric partners</note>
    </ligand>
</feature>
<comment type="caution">
    <text evidence="13">The sequence shown here is derived from an EMBL/GenBank/DDBJ whole genome shotgun (WGS) entry which is preliminary data.</text>
</comment>
<comment type="catalytic activity">
    <reaction evidence="1 11">
        <text>1-(5-phospho-beta-D-ribosyl)-5'-AMP + H2O = 1-(5-phospho-beta-D-ribosyl)-5-[(5-phospho-beta-D-ribosylamino)methylideneamino]imidazole-4-carboxamide</text>
        <dbReference type="Rhea" id="RHEA:20049"/>
        <dbReference type="ChEBI" id="CHEBI:15377"/>
        <dbReference type="ChEBI" id="CHEBI:58435"/>
        <dbReference type="ChEBI" id="CHEBI:59457"/>
        <dbReference type="EC" id="3.5.4.19"/>
    </reaction>
</comment>
<dbReference type="HAMAP" id="MF_01021">
    <property type="entry name" value="HisI"/>
    <property type="match status" value="1"/>
</dbReference>
<accession>N9WDW0</accession>
<evidence type="ECO:0000256" key="5">
    <source>
        <dbReference type="ARBA" id="ARBA00007731"/>
    </source>
</evidence>
<dbReference type="PATRIC" id="fig|999411.4.peg.1879"/>
<dbReference type="InterPro" id="IPR002496">
    <property type="entry name" value="PRib_AMP_CycHydrolase_dom"/>
</dbReference>
<keyword evidence="8 11" id="KW-0028">Amino-acid biosynthesis</keyword>
<dbReference type="FunFam" id="3.10.20.810:FF:000001">
    <property type="entry name" value="Histidine biosynthesis bifunctional protein HisIE"/>
    <property type="match status" value="1"/>
</dbReference>
<dbReference type="GO" id="GO:0004635">
    <property type="term" value="F:phosphoribosyl-AMP cyclohydrolase activity"/>
    <property type="evidence" value="ECO:0007669"/>
    <property type="project" value="UniProtKB-UniRule"/>
</dbReference>
<comment type="subcellular location">
    <subcellularLocation>
        <location evidence="11">Cytoplasm</location>
    </subcellularLocation>
</comment>
<dbReference type="GO" id="GO:0008270">
    <property type="term" value="F:zinc ion binding"/>
    <property type="evidence" value="ECO:0007669"/>
    <property type="project" value="UniProtKB-UniRule"/>
</dbReference>
<feature type="binding site" evidence="11">
    <location>
        <position position="77"/>
    </location>
    <ligand>
        <name>Zn(2+)</name>
        <dbReference type="ChEBI" id="CHEBI:29105"/>
        <note>ligand shared between dimeric partners</note>
    </ligand>
</feature>
<evidence type="ECO:0000256" key="11">
    <source>
        <dbReference type="HAMAP-Rule" id="MF_01021"/>
    </source>
</evidence>
<gene>
    <name evidence="11" type="primary">hisI</name>
    <name evidence="13" type="ORF">HMPREF1092_01914</name>
</gene>
<comment type="function">
    <text evidence="11">Catalyzes the hydrolysis of the adenine ring of phosphoribosyl-AMP.</text>
</comment>
<comment type="cofactor">
    <cofactor evidence="11">
        <name>Zn(2+)</name>
        <dbReference type="ChEBI" id="CHEBI:29105"/>
    </cofactor>
    <text evidence="11">Binds 1 zinc ion per subunit.</text>
</comment>